<evidence type="ECO:0000313" key="2">
    <source>
        <dbReference type="EMBL" id="GIM71702.1"/>
    </source>
</evidence>
<dbReference type="InterPro" id="IPR038765">
    <property type="entry name" value="Papain-like_cys_pep_sf"/>
</dbReference>
<dbReference type="InterPro" id="IPR002931">
    <property type="entry name" value="Transglutaminase-like"/>
</dbReference>
<evidence type="ECO:0000259" key="1">
    <source>
        <dbReference type="SMART" id="SM00460"/>
    </source>
</evidence>
<dbReference type="Gene3D" id="3.10.620.30">
    <property type="match status" value="1"/>
</dbReference>
<keyword evidence="2" id="KW-0378">Hydrolase</keyword>
<feature type="domain" description="Transglutaminase-like" evidence="1">
    <location>
        <begin position="148"/>
        <end position="208"/>
    </location>
</feature>
<sequence>MTSVNNSQVGATLVFDVTEPAEIVLLIAAADPVSESLSLSSDGRSVEAVELPGRQHYVRAPQGRLTVTYAAEVAVTRPVPADVTEPDRIVALRPSRYCPSDKMAGFAGTLFSGRPDATATVRAIRDWVHDHLSYEAGSSGPTTDAADTLLDGRGVCRDYAHLMTTLCRAMNVPARVAAVYAPGLSPMDFHLVVETALDGRWQVWDATGLAPRQSLIRIATGRDAADTALATTLSGLLTMPELIITAVAGGDLPMDDHREPVELA</sequence>
<gene>
    <name evidence="2" type="ORF">Aau02nite_47330</name>
</gene>
<dbReference type="EMBL" id="BOQL01000037">
    <property type="protein sequence ID" value="GIM71702.1"/>
    <property type="molecule type" value="Genomic_DNA"/>
</dbReference>
<dbReference type="PANTHER" id="PTHR33490:SF12">
    <property type="entry name" value="BLL5557 PROTEIN"/>
    <property type="match status" value="1"/>
</dbReference>
<reference evidence="2" key="1">
    <citation type="submission" date="2021-03" db="EMBL/GenBank/DDBJ databases">
        <title>Whole genome shotgun sequence of Actinoplanes auranticolor NBRC 12245.</title>
        <authorList>
            <person name="Komaki H."/>
            <person name="Tamura T."/>
        </authorList>
    </citation>
    <scope>NUCLEOTIDE SEQUENCE</scope>
    <source>
        <strain evidence="2">NBRC 12245</strain>
    </source>
</reference>
<accession>A0A919SHL0</accession>
<dbReference type="Gene3D" id="2.60.40.2250">
    <property type="match status" value="1"/>
</dbReference>
<evidence type="ECO:0000313" key="3">
    <source>
        <dbReference type="Proteomes" id="UP000681340"/>
    </source>
</evidence>
<keyword evidence="2" id="KW-0645">Protease</keyword>
<dbReference type="Pfam" id="PF01841">
    <property type="entry name" value="Transglut_core"/>
    <property type="match status" value="1"/>
</dbReference>
<name>A0A919SHL0_9ACTN</name>
<dbReference type="AlphaFoldDB" id="A0A919SHL0"/>
<keyword evidence="3" id="KW-1185">Reference proteome</keyword>
<dbReference type="SUPFAM" id="SSF54001">
    <property type="entry name" value="Cysteine proteinases"/>
    <property type="match status" value="1"/>
</dbReference>
<dbReference type="SMART" id="SM00460">
    <property type="entry name" value="TGc"/>
    <property type="match status" value="1"/>
</dbReference>
<dbReference type="GO" id="GO:0006508">
    <property type="term" value="P:proteolysis"/>
    <property type="evidence" value="ECO:0007669"/>
    <property type="project" value="UniProtKB-KW"/>
</dbReference>
<dbReference type="GO" id="GO:0008233">
    <property type="term" value="F:peptidase activity"/>
    <property type="evidence" value="ECO:0007669"/>
    <property type="project" value="UniProtKB-KW"/>
</dbReference>
<dbReference type="Proteomes" id="UP000681340">
    <property type="component" value="Unassembled WGS sequence"/>
</dbReference>
<dbReference type="PANTHER" id="PTHR33490">
    <property type="entry name" value="BLR5614 PROTEIN-RELATED"/>
    <property type="match status" value="1"/>
</dbReference>
<organism evidence="2 3">
    <name type="scientific">Actinoplanes auranticolor</name>
    <dbReference type="NCBI Taxonomy" id="47988"/>
    <lineage>
        <taxon>Bacteria</taxon>
        <taxon>Bacillati</taxon>
        <taxon>Actinomycetota</taxon>
        <taxon>Actinomycetes</taxon>
        <taxon>Micromonosporales</taxon>
        <taxon>Micromonosporaceae</taxon>
        <taxon>Actinoplanes</taxon>
    </lineage>
</organism>
<protein>
    <submittedName>
        <fullName evidence="2">Cysteine protease</fullName>
    </submittedName>
</protein>
<comment type="caution">
    <text evidence="2">The sequence shown here is derived from an EMBL/GenBank/DDBJ whole genome shotgun (WGS) entry which is preliminary data.</text>
</comment>
<proteinExistence type="predicted"/>